<proteinExistence type="predicted"/>
<feature type="compositionally biased region" description="Low complexity" evidence="1">
    <location>
        <begin position="19"/>
        <end position="30"/>
    </location>
</feature>
<feature type="region of interest" description="Disordered" evidence="1">
    <location>
        <begin position="1"/>
        <end position="36"/>
    </location>
</feature>
<keyword evidence="2" id="KW-0472">Membrane</keyword>
<feature type="transmembrane region" description="Helical" evidence="2">
    <location>
        <begin position="296"/>
        <end position="317"/>
    </location>
</feature>
<dbReference type="Pfam" id="PF06772">
    <property type="entry name" value="LtrA"/>
    <property type="match status" value="1"/>
</dbReference>
<feature type="transmembrane region" description="Helical" evidence="2">
    <location>
        <begin position="392"/>
        <end position="410"/>
    </location>
</feature>
<evidence type="ECO:0008006" key="4">
    <source>
        <dbReference type="Google" id="ProtNLM"/>
    </source>
</evidence>
<dbReference type="AlphaFoldDB" id="A0A7S1VU56"/>
<accession>A0A7S1VU56</accession>
<sequence length="509" mass="58125">MTGDQQHEPVTEDAHLLHSHSSQHSESSSSRRLGEDVPFYSRPRQRQRWGDEQILPHVNWGDLYIDLFYVAAAYNLGMIIKHAPDLEGLLYFASCYFPSVFIWNEKVGYDARFAPDDNLFHRGLELLHLVILGTVVSHIREVSLMKMTSENATTMIFAGALFVECWVHVKKYFDVVHNVDGGNEAKINARDDAYRKMFVSVFYCIAFALAGWDFFGHHNLEGNNLPIIFCLIGSSSEHAVALMEAFVIIPARKVDHHEVRVPLNLEFTLHRFAEWVMLMLGESILSLLVVDITGTVAYYATLFWGIVSVTMLQYLYYRSNPHEPEEHALRRSVVGGFGFFYSIIFYSASLILVGVCYKMMLTVYFEEEEAGLHRVLHLPLPFDEYKQRISSMYGYALSSSLVFLDAMLLSHLGAREFFSRFYYRRRGRPNIKAFVFSAMTLSTTILSLFCGNICGTNLVATSLFGLTLVVFQVLVRTQAMKIFWFGEEKECAWPNVTEARSVPCKSTTP</sequence>
<feature type="compositionally biased region" description="Basic and acidic residues" evidence="1">
    <location>
        <begin position="1"/>
        <end position="16"/>
    </location>
</feature>
<name>A0A7S1VU56_9STRA</name>
<organism evidence="3">
    <name type="scientific">Grammatophora oceanica</name>
    <dbReference type="NCBI Taxonomy" id="210454"/>
    <lineage>
        <taxon>Eukaryota</taxon>
        <taxon>Sar</taxon>
        <taxon>Stramenopiles</taxon>
        <taxon>Ochrophyta</taxon>
        <taxon>Bacillariophyta</taxon>
        <taxon>Fragilariophyceae</taxon>
        <taxon>Fragilariophycidae</taxon>
        <taxon>Rhabdonematales</taxon>
        <taxon>Grammatophoraceae</taxon>
        <taxon>Grammatophora</taxon>
    </lineage>
</organism>
<dbReference type="EMBL" id="HBGK01051353">
    <property type="protein sequence ID" value="CAD9311309.1"/>
    <property type="molecule type" value="Transcribed_RNA"/>
</dbReference>
<dbReference type="InterPro" id="IPR010640">
    <property type="entry name" value="Low_temperature_requirement_A"/>
</dbReference>
<feature type="transmembrane region" description="Helical" evidence="2">
    <location>
        <begin position="338"/>
        <end position="360"/>
    </location>
</feature>
<evidence type="ECO:0000313" key="3">
    <source>
        <dbReference type="EMBL" id="CAD9311309.1"/>
    </source>
</evidence>
<reference evidence="3" key="1">
    <citation type="submission" date="2021-01" db="EMBL/GenBank/DDBJ databases">
        <authorList>
            <person name="Corre E."/>
            <person name="Pelletier E."/>
            <person name="Niang G."/>
            <person name="Scheremetjew M."/>
            <person name="Finn R."/>
            <person name="Kale V."/>
            <person name="Holt S."/>
            <person name="Cochrane G."/>
            <person name="Meng A."/>
            <person name="Brown T."/>
            <person name="Cohen L."/>
        </authorList>
    </citation>
    <scope>NUCLEOTIDE SEQUENCE</scope>
    <source>
        <strain evidence="3">CCMP 410</strain>
    </source>
</reference>
<keyword evidence="2" id="KW-0812">Transmembrane</keyword>
<feature type="transmembrane region" description="Helical" evidence="2">
    <location>
        <begin position="197"/>
        <end position="215"/>
    </location>
</feature>
<feature type="transmembrane region" description="Helical" evidence="2">
    <location>
        <begin position="455"/>
        <end position="475"/>
    </location>
</feature>
<dbReference type="PANTHER" id="PTHR36840:SF1">
    <property type="entry name" value="BLL5714 PROTEIN"/>
    <property type="match status" value="1"/>
</dbReference>
<protein>
    <recommendedName>
        <fullName evidence="4">Transmembrane protein 175</fullName>
    </recommendedName>
</protein>
<feature type="transmembrane region" description="Helical" evidence="2">
    <location>
        <begin position="431"/>
        <end position="449"/>
    </location>
</feature>
<gene>
    <name evidence="3" type="ORF">GOCE00092_LOCUS27047</name>
</gene>
<dbReference type="PANTHER" id="PTHR36840">
    <property type="entry name" value="BLL5714 PROTEIN"/>
    <property type="match status" value="1"/>
</dbReference>
<evidence type="ECO:0000256" key="1">
    <source>
        <dbReference type="SAM" id="MobiDB-lite"/>
    </source>
</evidence>
<evidence type="ECO:0000256" key="2">
    <source>
        <dbReference type="SAM" id="Phobius"/>
    </source>
</evidence>
<keyword evidence="2" id="KW-1133">Transmembrane helix</keyword>